<gene>
    <name evidence="2" type="ORF">J2I47_11400</name>
</gene>
<organism evidence="2 3">
    <name type="scientific">Fibrella rubiginis</name>
    <dbReference type="NCBI Taxonomy" id="2817060"/>
    <lineage>
        <taxon>Bacteria</taxon>
        <taxon>Pseudomonadati</taxon>
        <taxon>Bacteroidota</taxon>
        <taxon>Cytophagia</taxon>
        <taxon>Cytophagales</taxon>
        <taxon>Spirosomataceae</taxon>
        <taxon>Fibrella</taxon>
    </lineage>
</organism>
<sequence length="139" mass="15016">MTDSTLTVAEDNDRMSFNRRSSAWNTVAFAAIRRVIVKRTSKKQSRVSGAIVGGLLAGVAGVVSSQKNQFRTPSLSIVNTVLATGAGALIGMVAGHLIGNTSRFVIRPAGSDPETIDRSIRLRLEPFLYDSQPRLMKNQ</sequence>
<reference evidence="2" key="1">
    <citation type="submission" date="2021-03" db="EMBL/GenBank/DDBJ databases">
        <title>Fibrella sp. HMF5335 genome sequencing and assembly.</title>
        <authorList>
            <person name="Kang H."/>
            <person name="Kim H."/>
            <person name="Bae S."/>
            <person name="Joh K."/>
        </authorList>
    </citation>
    <scope>NUCLEOTIDE SEQUENCE</scope>
    <source>
        <strain evidence="2">HMF5335</strain>
    </source>
</reference>
<dbReference type="AlphaFoldDB" id="A0A939GG37"/>
<dbReference type="RefSeq" id="WP_207364711.1">
    <property type="nucleotide sequence ID" value="NZ_JAFMYV010000005.1"/>
</dbReference>
<dbReference type="Proteomes" id="UP000664034">
    <property type="component" value="Unassembled WGS sequence"/>
</dbReference>
<evidence type="ECO:0000313" key="2">
    <source>
        <dbReference type="EMBL" id="MBO0937153.1"/>
    </source>
</evidence>
<keyword evidence="1" id="KW-1133">Transmembrane helix</keyword>
<accession>A0A939GG37</accession>
<dbReference type="EMBL" id="JAFMYV010000005">
    <property type="protein sequence ID" value="MBO0937153.1"/>
    <property type="molecule type" value="Genomic_DNA"/>
</dbReference>
<name>A0A939GG37_9BACT</name>
<comment type="caution">
    <text evidence="2">The sequence shown here is derived from an EMBL/GenBank/DDBJ whole genome shotgun (WGS) entry which is preliminary data.</text>
</comment>
<proteinExistence type="predicted"/>
<keyword evidence="1" id="KW-0472">Membrane</keyword>
<feature type="transmembrane region" description="Helical" evidence="1">
    <location>
        <begin position="77"/>
        <end position="98"/>
    </location>
</feature>
<evidence type="ECO:0000313" key="3">
    <source>
        <dbReference type="Proteomes" id="UP000664034"/>
    </source>
</evidence>
<evidence type="ECO:0000256" key="1">
    <source>
        <dbReference type="SAM" id="Phobius"/>
    </source>
</evidence>
<keyword evidence="1" id="KW-0812">Transmembrane</keyword>
<feature type="transmembrane region" description="Helical" evidence="1">
    <location>
        <begin position="47"/>
        <end position="65"/>
    </location>
</feature>
<protein>
    <submittedName>
        <fullName evidence="2">Uncharacterized protein</fullName>
    </submittedName>
</protein>
<keyword evidence="3" id="KW-1185">Reference proteome</keyword>